<keyword evidence="1" id="KW-0812">Transmembrane</keyword>
<keyword evidence="1" id="KW-1133">Transmembrane helix</keyword>
<dbReference type="AlphaFoldDB" id="A0A7X6MRV6"/>
<feature type="transmembrane region" description="Helical" evidence="1">
    <location>
        <begin position="24"/>
        <end position="45"/>
    </location>
</feature>
<name>A0A7X6MRV6_9MYCO</name>
<dbReference type="RefSeq" id="WP_162563061.1">
    <property type="nucleotide sequence ID" value="NZ_HG322951.1"/>
</dbReference>
<accession>A0A7X6MRV6</accession>
<proteinExistence type="predicted"/>
<organism evidence="2 3">
    <name type="scientific">Mycolicibacterium septicum DSM 44393</name>
    <dbReference type="NCBI Taxonomy" id="1341646"/>
    <lineage>
        <taxon>Bacteria</taxon>
        <taxon>Bacillati</taxon>
        <taxon>Actinomycetota</taxon>
        <taxon>Actinomycetes</taxon>
        <taxon>Mycobacteriales</taxon>
        <taxon>Mycobacteriaceae</taxon>
        <taxon>Mycolicibacterium</taxon>
    </lineage>
</organism>
<evidence type="ECO:0000313" key="3">
    <source>
        <dbReference type="Proteomes" id="UP000518188"/>
    </source>
</evidence>
<gene>
    <name evidence="2" type="ORF">HGA11_18020</name>
</gene>
<evidence type="ECO:0000313" key="2">
    <source>
        <dbReference type="EMBL" id="NKZ12871.1"/>
    </source>
</evidence>
<dbReference type="Proteomes" id="UP000518188">
    <property type="component" value="Unassembled WGS sequence"/>
</dbReference>
<protein>
    <submittedName>
        <fullName evidence="2">Uncharacterized protein</fullName>
    </submittedName>
</protein>
<comment type="caution">
    <text evidence="2">The sequence shown here is derived from an EMBL/GenBank/DDBJ whole genome shotgun (WGS) entry which is preliminary data.</text>
</comment>
<evidence type="ECO:0000256" key="1">
    <source>
        <dbReference type="SAM" id="Phobius"/>
    </source>
</evidence>
<keyword evidence="1" id="KW-0472">Membrane</keyword>
<dbReference type="EMBL" id="JAAXPJ010000007">
    <property type="protein sequence ID" value="NKZ12871.1"/>
    <property type="molecule type" value="Genomic_DNA"/>
</dbReference>
<reference evidence="2 3" key="1">
    <citation type="submission" date="2020-04" db="EMBL/GenBank/DDBJ databases">
        <title>MicrobeNet Type strains.</title>
        <authorList>
            <person name="Nicholson A.C."/>
        </authorList>
    </citation>
    <scope>NUCLEOTIDE SEQUENCE [LARGE SCALE GENOMIC DNA]</scope>
    <source>
        <strain evidence="2 3">ATCC 700731</strain>
    </source>
</reference>
<sequence length="46" mass="4981">MVSAEPHIYITVPSVRIWVKNNRWTAVAVAFVAAAVLLAAIAFVLT</sequence>